<accession>A0ABV0NV07</accession>
<sequence>MLLSLCMGWTLSRGRKPQSRPLQWERSPASTAMAVGGVVTQGVLLLWEQYSEAESEHHSYHAQQSLAGLLLVALRVGLSLLLASVLYQIISTERSTLKRDFYLSFAKVTTLSTTAAAKPNSHITVRVSSLCRAASCGSSVTPSSFLFL</sequence>
<dbReference type="InterPro" id="IPR019336">
    <property type="entry name" value="GPR180/TMEM145_TM"/>
</dbReference>
<dbReference type="Pfam" id="PF10192">
    <property type="entry name" value="GPR180-TMEM145_TM"/>
    <property type="match status" value="1"/>
</dbReference>
<proteinExistence type="predicted"/>
<evidence type="ECO:0000313" key="2">
    <source>
        <dbReference type="EMBL" id="MEQ2174057.1"/>
    </source>
</evidence>
<protein>
    <recommendedName>
        <fullName evidence="1">GPR180/TMEM145 transmembrane domain-containing protein</fullName>
    </recommendedName>
</protein>
<keyword evidence="3" id="KW-1185">Reference proteome</keyword>
<organism evidence="2 3">
    <name type="scientific">Goodea atripinnis</name>
    <dbReference type="NCBI Taxonomy" id="208336"/>
    <lineage>
        <taxon>Eukaryota</taxon>
        <taxon>Metazoa</taxon>
        <taxon>Chordata</taxon>
        <taxon>Craniata</taxon>
        <taxon>Vertebrata</taxon>
        <taxon>Euteleostomi</taxon>
        <taxon>Actinopterygii</taxon>
        <taxon>Neopterygii</taxon>
        <taxon>Teleostei</taxon>
        <taxon>Neoteleostei</taxon>
        <taxon>Acanthomorphata</taxon>
        <taxon>Ovalentaria</taxon>
        <taxon>Atherinomorphae</taxon>
        <taxon>Cyprinodontiformes</taxon>
        <taxon>Goodeidae</taxon>
        <taxon>Goodea</taxon>
    </lineage>
</organism>
<name>A0ABV0NV07_9TELE</name>
<comment type="caution">
    <text evidence="2">The sequence shown here is derived from an EMBL/GenBank/DDBJ whole genome shotgun (WGS) entry which is preliminary data.</text>
</comment>
<reference evidence="2 3" key="1">
    <citation type="submission" date="2021-06" db="EMBL/GenBank/DDBJ databases">
        <authorList>
            <person name="Palmer J.M."/>
        </authorList>
    </citation>
    <scope>NUCLEOTIDE SEQUENCE [LARGE SCALE GENOMIC DNA]</scope>
    <source>
        <strain evidence="2 3">GA_2019</strain>
        <tissue evidence="2">Muscle</tissue>
    </source>
</reference>
<dbReference type="PANTHER" id="PTHR23252">
    <property type="entry name" value="INTIMAL THICKNESS RECEPTOR-RELATED"/>
    <property type="match status" value="1"/>
</dbReference>
<evidence type="ECO:0000259" key="1">
    <source>
        <dbReference type="Pfam" id="PF10192"/>
    </source>
</evidence>
<feature type="domain" description="GPR180/TMEM145 transmembrane" evidence="1">
    <location>
        <begin position="1"/>
        <end position="111"/>
    </location>
</feature>
<gene>
    <name evidence="2" type="ORF">GOODEAATRI_003867</name>
</gene>
<dbReference type="InterPro" id="IPR047831">
    <property type="entry name" value="GPR180/TMEM145"/>
</dbReference>
<dbReference type="PANTHER" id="PTHR23252:SF29">
    <property type="entry name" value="INTEGRAL MEMBRANE PROTEIN GPR180"/>
    <property type="match status" value="1"/>
</dbReference>
<dbReference type="EMBL" id="JAHRIO010050130">
    <property type="protein sequence ID" value="MEQ2174057.1"/>
    <property type="molecule type" value="Genomic_DNA"/>
</dbReference>
<dbReference type="Proteomes" id="UP001476798">
    <property type="component" value="Unassembled WGS sequence"/>
</dbReference>
<evidence type="ECO:0000313" key="3">
    <source>
        <dbReference type="Proteomes" id="UP001476798"/>
    </source>
</evidence>